<organism evidence="5 6">
    <name type="scientific">Clostridium beijerinckii (strain ATCC 51743 / NCIMB 8052)</name>
    <name type="common">Clostridium acetobutylicum</name>
    <dbReference type="NCBI Taxonomy" id="290402"/>
    <lineage>
        <taxon>Bacteria</taxon>
        <taxon>Bacillati</taxon>
        <taxon>Bacillota</taxon>
        <taxon>Clostridia</taxon>
        <taxon>Eubacteriales</taxon>
        <taxon>Clostridiaceae</taxon>
        <taxon>Clostridium</taxon>
    </lineage>
</organism>
<dbReference type="PANTHER" id="PTHR10695">
    <property type="entry name" value="DEPHOSPHO-COA KINASE-RELATED"/>
    <property type="match status" value="1"/>
</dbReference>
<keyword evidence="3 5" id="KW-0808">Transferase</keyword>
<evidence type="ECO:0000256" key="2">
    <source>
        <dbReference type="ARBA" id="ARBA00022840"/>
    </source>
</evidence>
<dbReference type="GO" id="GO:0005737">
    <property type="term" value="C:cytoplasm"/>
    <property type="evidence" value="ECO:0007669"/>
    <property type="project" value="UniProtKB-SubCell"/>
</dbReference>
<evidence type="ECO:0000313" key="5">
    <source>
        <dbReference type="EMBL" id="ABR32986.1"/>
    </source>
</evidence>
<keyword evidence="3" id="KW-0173">Coenzyme A biosynthesis</keyword>
<dbReference type="KEGG" id="cbe:Cbei_0802"/>
<dbReference type="HOGENOM" id="CLU_057180_0_0_9"/>
<reference evidence="5 6" key="1">
    <citation type="submission" date="2007-06" db="EMBL/GenBank/DDBJ databases">
        <title>Complete sequence of Clostridium beijerinckii NCIMB 8052.</title>
        <authorList>
            <consortium name="US DOE Joint Genome Institute"/>
            <person name="Copeland A."/>
            <person name="Lucas S."/>
            <person name="Lapidus A."/>
            <person name="Barry K."/>
            <person name="Detter J.C."/>
            <person name="Glavina del Rio T."/>
            <person name="Hammon N."/>
            <person name="Israni S."/>
            <person name="Dalin E."/>
            <person name="Tice H."/>
            <person name="Pitluck S."/>
            <person name="Sims D."/>
            <person name="Brettin T."/>
            <person name="Bruce D."/>
            <person name="Tapia R."/>
            <person name="Brainard J."/>
            <person name="Schmutz J."/>
            <person name="Larimer F."/>
            <person name="Land M."/>
            <person name="Hauser L."/>
            <person name="Kyrpides N."/>
            <person name="Mikhailova N."/>
            <person name="Bennet G."/>
            <person name="Cann I."/>
            <person name="Chen J.-S."/>
            <person name="Contreras A.L."/>
            <person name="Jones D."/>
            <person name="Kashket E."/>
            <person name="Mitchell W."/>
            <person name="Stoddard S."/>
            <person name="Schwarz W."/>
            <person name="Qureshi N."/>
            <person name="Young M."/>
            <person name="Shi Z."/>
            <person name="Ezeji T."/>
            <person name="White B."/>
            <person name="Blaschek H."/>
            <person name="Richardson P."/>
        </authorList>
    </citation>
    <scope>NUCLEOTIDE SEQUENCE [LARGE SCALE GENOMIC DNA]</scope>
    <source>
        <strain evidence="6">ATCC 51743 / NCIMB 8052</strain>
    </source>
</reference>
<accession>A6LRK6</accession>
<comment type="similarity">
    <text evidence="3">Belongs to the CoaE family.</text>
</comment>
<dbReference type="SUPFAM" id="SSF52540">
    <property type="entry name" value="P-loop containing nucleoside triphosphate hydrolases"/>
    <property type="match status" value="1"/>
</dbReference>
<keyword evidence="3" id="KW-0963">Cytoplasm</keyword>
<sequence length="217" mass="25266">MVRCQIMYCGIKKGGFYKMVKIGLTGGIGTGKSTVSNILSKEGLKIIDADSIAKEVLENNPKILEMVRAQFGAGFFDWRGEFRRKEFGNHIFRFPKQRIKYESIIMPYIKQSIEEKIKLYEQKNEKIVIIDAPTLIENNMHEEMDYIVLVYADNSVQIQRVMNRDKLTKVETVSRINSQMSMEEKKEFANIIIDNNTDLIELQKQVYDFIDFIKLIC</sequence>
<dbReference type="UniPathway" id="UPA00241">
    <property type="reaction ID" value="UER00356"/>
</dbReference>
<evidence type="ECO:0000256" key="3">
    <source>
        <dbReference type="HAMAP-Rule" id="MF_00376"/>
    </source>
</evidence>
<keyword evidence="3 5" id="KW-0418">Kinase</keyword>
<gene>
    <name evidence="3" type="primary">coaE</name>
    <name evidence="5" type="ordered locus">Cbei_0802</name>
</gene>
<dbReference type="InterPro" id="IPR027417">
    <property type="entry name" value="P-loop_NTPase"/>
</dbReference>
<dbReference type="Pfam" id="PF01121">
    <property type="entry name" value="CoaE"/>
    <property type="match status" value="1"/>
</dbReference>
<dbReference type="GO" id="GO:0005524">
    <property type="term" value="F:ATP binding"/>
    <property type="evidence" value="ECO:0007669"/>
    <property type="project" value="UniProtKB-UniRule"/>
</dbReference>
<evidence type="ECO:0000256" key="4">
    <source>
        <dbReference type="NCBIfam" id="TIGR00152"/>
    </source>
</evidence>
<feature type="binding site" evidence="3">
    <location>
        <begin position="29"/>
        <end position="34"/>
    </location>
    <ligand>
        <name>ATP</name>
        <dbReference type="ChEBI" id="CHEBI:30616"/>
    </ligand>
</feature>
<dbReference type="GO" id="GO:0004140">
    <property type="term" value="F:dephospho-CoA kinase activity"/>
    <property type="evidence" value="ECO:0007669"/>
    <property type="project" value="UniProtKB-UniRule"/>
</dbReference>
<dbReference type="EMBL" id="CP000721">
    <property type="protein sequence ID" value="ABR32986.1"/>
    <property type="molecule type" value="Genomic_DNA"/>
</dbReference>
<dbReference type="InterPro" id="IPR001977">
    <property type="entry name" value="Depp_CoAkinase"/>
</dbReference>
<comment type="function">
    <text evidence="3">Catalyzes the phosphorylation of the 3'-hydroxyl group of dephosphocoenzyme A to form coenzyme A.</text>
</comment>
<dbReference type="AlphaFoldDB" id="A6LRK6"/>
<comment type="pathway">
    <text evidence="3">Cofactor biosynthesis; coenzyme A biosynthesis; CoA from (R)-pantothenate: step 5/5.</text>
</comment>
<reference evidence="5 6" key="3">
    <citation type="journal article" date="2012" name="BMC Genomics">
        <title>Genome-wide dynamic transcriptional profiling in clostridium beijerinckii NCIMB 8052 using single-nucleotide resolution RNA-Seq.</title>
        <authorList>
            <person name="Wang Y."/>
            <person name="Li X."/>
            <person name="Mao Y."/>
            <person name="Blaschek H.P."/>
        </authorList>
    </citation>
    <scope>NUCLEOTIDE SEQUENCE [LARGE SCALE GENOMIC DNA]</scope>
    <source>
        <strain evidence="6">ATCC 51743 / NCIMB 8052</strain>
    </source>
</reference>
<evidence type="ECO:0000256" key="1">
    <source>
        <dbReference type="ARBA" id="ARBA00022741"/>
    </source>
</evidence>
<dbReference type="NCBIfam" id="TIGR00152">
    <property type="entry name" value="dephospho-CoA kinase"/>
    <property type="match status" value="1"/>
</dbReference>
<name>A6LRK6_CLOB8</name>
<dbReference type="GO" id="GO:0015937">
    <property type="term" value="P:coenzyme A biosynthetic process"/>
    <property type="evidence" value="ECO:0007669"/>
    <property type="project" value="UniProtKB-UniRule"/>
</dbReference>
<dbReference type="EC" id="2.7.1.24" evidence="3 4"/>
<keyword evidence="1 3" id="KW-0547">Nucleotide-binding</keyword>
<dbReference type="HAMAP" id="MF_00376">
    <property type="entry name" value="Dephospho_CoA_kinase"/>
    <property type="match status" value="1"/>
</dbReference>
<evidence type="ECO:0000313" key="6">
    <source>
        <dbReference type="Proteomes" id="UP000000565"/>
    </source>
</evidence>
<dbReference type="eggNOG" id="COG0237">
    <property type="taxonomic scope" value="Bacteria"/>
</dbReference>
<comment type="catalytic activity">
    <reaction evidence="3">
        <text>3'-dephospho-CoA + ATP = ADP + CoA + H(+)</text>
        <dbReference type="Rhea" id="RHEA:18245"/>
        <dbReference type="ChEBI" id="CHEBI:15378"/>
        <dbReference type="ChEBI" id="CHEBI:30616"/>
        <dbReference type="ChEBI" id="CHEBI:57287"/>
        <dbReference type="ChEBI" id="CHEBI:57328"/>
        <dbReference type="ChEBI" id="CHEBI:456216"/>
        <dbReference type="EC" id="2.7.1.24"/>
    </reaction>
</comment>
<dbReference type="PANTHER" id="PTHR10695:SF46">
    <property type="entry name" value="BIFUNCTIONAL COENZYME A SYNTHASE-RELATED"/>
    <property type="match status" value="1"/>
</dbReference>
<keyword evidence="2 3" id="KW-0067">ATP-binding</keyword>
<dbReference type="CDD" id="cd02022">
    <property type="entry name" value="DPCK"/>
    <property type="match status" value="1"/>
</dbReference>
<dbReference type="PROSITE" id="PS51219">
    <property type="entry name" value="DPCK"/>
    <property type="match status" value="1"/>
</dbReference>
<protein>
    <recommendedName>
        <fullName evidence="3 4">Dephospho-CoA kinase</fullName>
        <ecNumber evidence="3 4">2.7.1.24</ecNumber>
    </recommendedName>
    <alternativeName>
        <fullName evidence="3">Dephosphocoenzyme A kinase</fullName>
    </alternativeName>
</protein>
<dbReference type="Gene3D" id="3.40.50.300">
    <property type="entry name" value="P-loop containing nucleotide triphosphate hydrolases"/>
    <property type="match status" value="1"/>
</dbReference>
<comment type="subcellular location">
    <subcellularLocation>
        <location evidence="3">Cytoplasm</location>
    </subcellularLocation>
</comment>
<reference evidence="5 6" key="2">
    <citation type="journal article" date="2011" name="BMC Genomics">
        <title>Single-nucleotide resolution analysis of the transcriptome structure of Clostridium beijerinckii NCIMB 8052 using RNA-Seq.</title>
        <authorList>
            <person name="Wang Y."/>
            <person name="Li X."/>
            <person name="Mao Y."/>
            <person name="Blaschek H.P."/>
        </authorList>
    </citation>
    <scope>NUCLEOTIDE SEQUENCE [LARGE SCALE GENOMIC DNA]</scope>
    <source>
        <strain evidence="6">ATCC 51743 / NCIMB 8052</strain>
    </source>
</reference>
<proteinExistence type="inferred from homology"/>
<dbReference type="Proteomes" id="UP000000565">
    <property type="component" value="Chromosome"/>
</dbReference>